<dbReference type="PROSITE" id="PS51746">
    <property type="entry name" value="PPM_2"/>
    <property type="match status" value="1"/>
</dbReference>
<dbReference type="PANTHER" id="PTHR47992">
    <property type="entry name" value="PROTEIN PHOSPHATASE"/>
    <property type="match status" value="1"/>
</dbReference>
<feature type="transmembrane region" description="Helical" evidence="5">
    <location>
        <begin position="382"/>
        <end position="401"/>
    </location>
</feature>
<dbReference type="InterPro" id="IPR015655">
    <property type="entry name" value="PP2C"/>
</dbReference>
<keyword evidence="5" id="KW-1133">Transmembrane helix</keyword>
<evidence type="ECO:0000256" key="2">
    <source>
        <dbReference type="ARBA" id="ARBA00022801"/>
    </source>
</evidence>
<dbReference type="Proteomes" id="UP001642540">
    <property type="component" value="Unassembled WGS sequence"/>
</dbReference>
<accession>A0ABP1PRK9</accession>
<comment type="similarity">
    <text evidence="4">Belongs to the PP2C family.</text>
</comment>
<dbReference type="CDD" id="cd00143">
    <property type="entry name" value="PP2Cc"/>
    <property type="match status" value="1"/>
</dbReference>
<evidence type="ECO:0000256" key="4">
    <source>
        <dbReference type="RuleBase" id="RU003465"/>
    </source>
</evidence>
<keyword evidence="5" id="KW-0812">Transmembrane</keyword>
<evidence type="ECO:0000256" key="5">
    <source>
        <dbReference type="SAM" id="Phobius"/>
    </source>
</evidence>
<name>A0ABP1PRK9_9HEXA</name>
<reference evidence="7 8" key="1">
    <citation type="submission" date="2024-08" db="EMBL/GenBank/DDBJ databases">
        <authorList>
            <person name="Cucini C."/>
            <person name="Frati F."/>
        </authorList>
    </citation>
    <scope>NUCLEOTIDE SEQUENCE [LARGE SCALE GENOMIC DNA]</scope>
</reference>
<keyword evidence="5" id="KW-0472">Membrane</keyword>
<dbReference type="SMART" id="SM00332">
    <property type="entry name" value="PP2Cc"/>
    <property type="match status" value="1"/>
</dbReference>
<sequence>MGKSRKFPITKKTNTVGKYRRLRYATSSMQGWRKEMEDNLDVSLSLPGKMKKWAYAGVFDGHGGKKVSAHCSKHLRRRIFRNVNRFKNIGSTKQNVQNSSTIGEEPNIVLHIRAGITKSFLQQDQRMEKSKHIDDDSGSTAVCTLISPTHCYFANCGDSRALLCRNGKVEFVTKDHKPTNSDEKRRILRAGGYVSRMRVNGRLAMSRAMGDFEYKQNRNQSQCSQSVIPKPDVTVLQRNLETDEFVLLACDGIWDVMTNSEVVNFVKNQMLKTEDLKLICNNLLDHCLSKGSSDNMSLVLIKLPGCPKRKVLKQKRKLELAEMHRAIKAKKMKQSGTHNEEQSNTLNIQSDAVANKAQLKPKAKAWPLNAYMRFYQDYLKDILYHVCACLLLLITGIFFLISVLKYGNDYGKLGVRLMALVIGFANSAIYGYLPWKLLKAT</sequence>
<gene>
    <name evidence="7" type="ORF">ODALV1_LOCUS2952</name>
</gene>
<keyword evidence="2 4" id="KW-0378">Hydrolase</keyword>
<keyword evidence="3 4" id="KW-0904">Protein phosphatase</keyword>
<organism evidence="7 8">
    <name type="scientific">Orchesella dallaii</name>
    <dbReference type="NCBI Taxonomy" id="48710"/>
    <lineage>
        <taxon>Eukaryota</taxon>
        <taxon>Metazoa</taxon>
        <taxon>Ecdysozoa</taxon>
        <taxon>Arthropoda</taxon>
        <taxon>Hexapoda</taxon>
        <taxon>Collembola</taxon>
        <taxon>Entomobryomorpha</taxon>
        <taxon>Entomobryoidea</taxon>
        <taxon>Orchesellidae</taxon>
        <taxon>Orchesellinae</taxon>
        <taxon>Orchesella</taxon>
    </lineage>
</organism>
<evidence type="ECO:0000256" key="1">
    <source>
        <dbReference type="ARBA" id="ARBA00022723"/>
    </source>
</evidence>
<evidence type="ECO:0000256" key="3">
    <source>
        <dbReference type="ARBA" id="ARBA00022912"/>
    </source>
</evidence>
<proteinExistence type="inferred from homology"/>
<dbReference type="Gene3D" id="3.60.40.10">
    <property type="entry name" value="PPM-type phosphatase domain"/>
    <property type="match status" value="1"/>
</dbReference>
<dbReference type="InterPro" id="IPR000222">
    <property type="entry name" value="PP2C_BS"/>
</dbReference>
<dbReference type="PROSITE" id="PS01032">
    <property type="entry name" value="PPM_1"/>
    <property type="match status" value="1"/>
</dbReference>
<dbReference type="InterPro" id="IPR001932">
    <property type="entry name" value="PPM-type_phosphatase-like_dom"/>
</dbReference>
<dbReference type="EMBL" id="CAXLJM020000007">
    <property type="protein sequence ID" value="CAL8074656.1"/>
    <property type="molecule type" value="Genomic_DNA"/>
</dbReference>
<dbReference type="InterPro" id="IPR036457">
    <property type="entry name" value="PPM-type-like_dom_sf"/>
</dbReference>
<evidence type="ECO:0000313" key="8">
    <source>
        <dbReference type="Proteomes" id="UP001642540"/>
    </source>
</evidence>
<feature type="transmembrane region" description="Helical" evidence="5">
    <location>
        <begin position="413"/>
        <end position="433"/>
    </location>
</feature>
<feature type="domain" description="PPM-type phosphatase" evidence="6">
    <location>
        <begin position="23"/>
        <end position="303"/>
    </location>
</feature>
<evidence type="ECO:0000313" key="7">
    <source>
        <dbReference type="EMBL" id="CAL8074656.1"/>
    </source>
</evidence>
<comment type="caution">
    <text evidence="7">The sequence shown here is derived from an EMBL/GenBank/DDBJ whole genome shotgun (WGS) entry which is preliminary data.</text>
</comment>
<keyword evidence="8" id="KW-1185">Reference proteome</keyword>
<dbReference type="SUPFAM" id="SSF81606">
    <property type="entry name" value="PP2C-like"/>
    <property type="match status" value="1"/>
</dbReference>
<protein>
    <recommendedName>
        <fullName evidence="6">PPM-type phosphatase domain-containing protein</fullName>
    </recommendedName>
</protein>
<evidence type="ECO:0000259" key="6">
    <source>
        <dbReference type="PROSITE" id="PS51746"/>
    </source>
</evidence>
<keyword evidence="1" id="KW-0479">Metal-binding</keyword>
<dbReference type="Pfam" id="PF00481">
    <property type="entry name" value="PP2C"/>
    <property type="match status" value="1"/>
</dbReference>